<comment type="caution">
    <text evidence="12">The sequence shown here is derived from an EMBL/GenBank/DDBJ whole genome shotgun (WGS) entry which is preliminary data.</text>
</comment>
<dbReference type="GO" id="GO:0008939">
    <property type="term" value="F:nicotinate-nucleotide-dimethylbenzimidazole phosphoribosyltransferase activity"/>
    <property type="evidence" value="ECO:0007669"/>
    <property type="project" value="UniProtKB-UniRule"/>
</dbReference>
<comment type="function">
    <text evidence="1 11">Catalyzes the synthesis of alpha-ribazole-5'-phosphate from nicotinate mononucleotide (NAMN) and 5,6-dimethylbenzimidazole (DMB).</text>
</comment>
<keyword evidence="7 11" id="KW-0328">Glycosyltransferase</keyword>
<dbReference type="NCBIfam" id="NF000996">
    <property type="entry name" value="PRK00105.1"/>
    <property type="match status" value="1"/>
</dbReference>
<dbReference type="OrthoDB" id="9781491at2"/>
<gene>
    <name evidence="11 12" type="primary">cobT</name>
    <name evidence="12" type="ORF">SPSYN_02273</name>
</gene>
<evidence type="ECO:0000256" key="4">
    <source>
        <dbReference type="ARBA" id="ARBA00011991"/>
    </source>
</evidence>
<evidence type="ECO:0000313" key="12">
    <source>
        <dbReference type="EMBL" id="KAF1084495.1"/>
    </source>
</evidence>
<reference evidence="12" key="1">
    <citation type="submission" date="2016-02" db="EMBL/GenBank/DDBJ databases">
        <title>Draft Genome Sequence of Sporotomaculum syntrophicum Strain FB, a Syntrophic Benzoate Degrader.</title>
        <authorList>
            <person name="Nobu M.K."/>
            <person name="Narihiro T."/>
            <person name="Qiu Y.-L."/>
            <person name="Ohashi A."/>
            <person name="Liu W.-T."/>
            <person name="Yuji S."/>
        </authorList>
    </citation>
    <scope>NUCLEOTIDE SEQUENCE</scope>
    <source>
        <strain evidence="12">FB</strain>
    </source>
</reference>
<dbReference type="PANTHER" id="PTHR43463:SF1">
    <property type="entry name" value="NICOTINATE-NUCLEOTIDE--DIMETHYLBENZIMIDAZOLE PHOSPHORIBOSYLTRANSFERASE"/>
    <property type="match status" value="1"/>
</dbReference>
<dbReference type="Pfam" id="PF02277">
    <property type="entry name" value="DBI_PRT"/>
    <property type="match status" value="1"/>
</dbReference>
<sequence length="349" mass="36331">MHIEQLIKNIGPLDGEAMQKAVARLNNLTKPIGSLGVLEDLAIQLAGITGEVMPKVANKMVIVMAGDHGVVEEGVSSAPQSVTPQMVYNFLNGGAGINVLSRCAGAQVKVVDVGVADPTLKNINLISRKVRLGTANMAKGPAMSREEALQAIQVGVEVAEGEIDQGINLLATGEMGIGNTTPSSAILKVYSAATLSTIVGRGVGLNDEGLLNKIKVIETAIMVNKPDPADPIDVLSKVGGLEIAGMTGLFLGAAARKVPIVIDGFISGAAALIAYKLAPQVKDYMIASHLSEEPGHKLVLEAIGLEPMLRMRLRLGEGTGAALAFNIIEAATRIMSEMATFEEAGVIMN</sequence>
<evidence type="ECO:0000256" key="5">
    <source>
        <dbReference type="ARBA" id="ARBA00015486"/>
    </source>
</evidence>
<keyword evidence="13" id="KW-1185">Reference proteome</keyword>
<evidence type="ECO:0000313" key="13">
    <source>
        <dbReference type="Proteomes" id="UP000798488"/>
    </source>
</evidence>
<protein>
    <recommendedName>
        <fullName evidence="5 11">Nicotinate-nucleotide--dimethylbenzimidazole phosphoribosyltransferase</fullName>
        <shortName evidence="11">NN:DBI PRT</shortName>
        <ecNumber evidence="4 11">2.4.2.21</ecNumber>
    </recommendedName>
    <alternativeName>
        <fullName evidence="9 11">N(1)-alpha-phosphoribosyltransferase</fullName>
    </alternativeName>
</protein>
<dbReference type="Gene3D" id="1.10.1610.10">
    <property type="match status" value="1"/>
</dbReference>
<dbReference type="InterPro" id="IPR023195">
    <property type="entry name" value="Nict_dMeBzImd_PRibTrfase_N"/>
</dbReference>
<dbReference type="Proteomes" id="UP000798488">
    <property type="component" value="Unassembled WGS sequence"/>
</dbReference>
<name>A0A9D2WN61_9FIRM</name>
<comment type="catalytic activity">
    <reaction evidence="10 11">
        <text>5,6-dimethylbenzimidazole + nicotinate beta-D-ribonucleotide = alpha-ribazole 5'-phosphate + nicotinate + H(+)</text>
        <dbReference type="Rhea" id="RHEA:11196"/>
        <dbReference type="ChEBI" id="CHEBI:15378"/>
        <dbReference type="ChEBI" id="CHEBI:15890"/>
        <dbReference type="ChEBI" id="CHEBI:32544"/>
        <dbReference type="ChEBI" id="CHEBI:57502"/>
        <dbReference type="ChEBI" id="CHEBI:57918"/>
        <dbReference type="EC" id="2.4.2.21"/>
    </reaction>
</comment>
<evidence type="ECO:0000256" key="1">
    <source>
        <dbReference type="ARBA" id="ARBA00002197"/>
    </source>
</evidence>
<evidence type="ECO:0000256" key="9">
    <source>
        <dbReference type="ARBA" id="ARBA00030686"/>
    </source>
</evidence>
<dbReference type="FunFam" id="3.40.50.10210:FF:000001">
    <property type="entry name" value="Nicotinate-nucleotide--dimethylbenzimidazole phosphoribosyltransferase"/>
    <property type="match status" value="1"/>
</dbReference>
<feature type="active site" description="Proton acceptor" evidence="11">
    <location>
        <position position="317"/>
    </location>
</feature>
<dbReference type="EC" id="2.4.2.21" evidence="4 11"/>
<proteinExistence type="inferred from homology"/>
<comment type="similarity">
    <text evidence="3 11">Belongs to the CobT family.</text>
</comment>
<evidence type="ECO:0000256" key="7">
    <source>
        <dbReference type="ARBA" id="ARBA00022676"/>
    </source>
</evidence>
<dbReference type="HAMAP" id="MF_00230">
    <property type="entry name" value="CobT"/>
    <property type="match status" value="1"/>
</dbReference>
<organism evidence="12 13">
    <name type="scientific">Sporotomaculum syntrophicum</name>
    <dbReference type="NCBI Taxonomy" id="182264"/>
    <lineage>
        <taxon>Bacteria</taxon>
        <taxon>Bacillati</taxon>
        <taxon>Bacillota</taxon>
        <taxon>Clostridia</taxon>
        <taxon>Eubacteriales</taxon>
        <taxon>Desulfallaceae</taxon>
        <taxon>Sporotomaculum</taxon>
    </lineage>
</organism>
<evidence type="ECO:0000256" key="10">
    <source>
        <dbReference type="ARBA" id="ARBA00047340"/>
    </source>
</evidence>
<keyword evidence="8 11" id="KW-0808">Transferase</keyword>
<dbReference type="CDD" id="cd02439">
    <property type="entry name" value="DMB-PRT_CobT"/>
    <property type="match status" value="1"/>
</dbReference>
<evidence type="ECO:0000256" key="2">
    <source>
        <dbReference type="ARBA" id="ARBA00005049"/>
    </source>
</evidence>
<dbReference type="Gene3D" id="3.40.50.10210">
    <property type="match status" value="1"/>
</dbReference>
<dbReference type="InterPro" id="IPR003200">
    <property type="entry name" value="Nict_dMeBzImd_PRibTrfase"/>
</dbReference>
<dbReference type="InterPro" id="IPR017846">
    <property type="entry name" value="Nict_dMeBzImd_PRibTrfase_bact"/>
</dbReference>
<keyword evidence="6 11" id="KW-0169">Cobalamin biosynthesis</keyword>
<evidence type="ECO:0000256" key="3">
    <source>
        <dbReference type="ARBA" id="ARBA00007110"/>
    </source>
</evidence>
<accession>A0A9D2WN61</accession>
<evidence type="ECO:0000256" key="11">
    <source>
        <dbReference type="HAMAP-Rule" id="MF_00230"/>
    </source>
</evidence>
<dbReference type="RefSeq" id="WP_161822574.1">
    <property type="nucleotide sequence ID" value="NZ_LSRS01000005.1"/>
</dbReference>
<dbReference type="PANTHER" id="PTHR43463">
    <property type="entry name" value="NICOTINATE-NUCLEOTIDE--DIMETHYLBENZIMIDAZOLE PHOSPHORIBOSYLTRANSFERASE"/>
    <property type="match status" value="1"/>
</dbReference>
<dbReference type="GO" id="GO:0009236">
    <property type="term" value="P:cobalamin biosynthetic process"/>
    <property type="evidence" value="ECO:0007669"/>
    <property type="project" value="UniProtKB-UniRule"/>
</dbReference>
<evidence type="ECO:0000256" key="6">
    <source>
        <dbReference type="ARBA" id="ARBA00022573"/>
    </source>
</evidence>
<evidence type="ECO:0000256" key="8">
    <source>
        <dbReference type="ARBA" id="ARBA00022679"/>
    </source>
</evidence>
<dbReference type="NCBIfam" id="TIGR03160">
    <property type="entry name" value="cobT_DBIPRT"/>
    <property type="match status" value="1"/>
</dbReference>
<dbReference type="SUPFAM" id="SSF52733">
    <property type="entry name" value="Nicotinate mononucleotide:5,6-dimethylbenzimidazole phosphoribosyltransferase (CobT)"/>
    <property type="match status" value="1"/>
</dbReference>
<dbReference type="AlphaFoldDB" id="A0A9D2WN61"/>
<dbReference type="InterPro" id="IPR036087">
    <property type="entry name" value="Nict_dMeBzImd_PRibTrfase_sf"/>
</dbReference>
<comment type="pathway">
    <text evidence="2 11">Nucleoside biosynthesis; alpha-ribazole biosynthesis; alpha-ribazole from 5,6-dimethylbenzimidazole: step 1/2.</text>
</comment>
<dbReference type="EMBL" id="LSRS01000005">
    <property type="protein sequence ID" value="KAF1084495.1"/>
    <property type="molecule type" value="Genomic_DNA"/>
</dbReference>